<keyword evidence="1" id="KW-0472">Membrane</keyword>
<evidence type="ECO:0000313" key="3">
    <source>
        <dbReference type="Proteomes" id="UP000515211"/>
    </source>
</evidence>
<dbReference type="RefSeq" id="XP_020991927.1">
    <property type="nucleotide sequence ID" value="XM_021136268.1"/>
</dbReference>
<dbReference type="InterPro" id="IPR025315">
    <property type="entry name" value="DUF4220"/>
</dbReference>
<dbReference type="AlphaFoldDB" id="A0A6P5N3L2"/>
<dbReference type="Pfam" id="PF13968">
    <property type="entry name" value="DUF4220"/>
    <property type="match status" value="1"/>
</dbReference>
<evidence type="ECO:0000256" key="1">
    <source>
        <dbReference type="SAM" id="Phobius"/>
    </source>
</evidence>
<feature type="domain" description="DUF4220" evidence="2">
    <location>
        <begin position="74"/>
        <end position="285"/>
    </location>
</feature>
<dbReference type="Proteomes" id="UP000515211">
    <property type="component" value="Chromosome 2"/>
</dbReference>
<dbReference type="PANTHER" id="PTHR31325">
    <property type="entry name" value="OS01G0798800 PROTEIN-RELATED"/>
    <property type="match status" value="1"/>
</dbReference>
<feature type="transmembrane region" description="Helical" evidence="1">
    <location>
        <begin position="226"/>
        <end position="247"/>
    </location>
</feature>
<keyword evidence="3" id="KW-1185">Reference proteome</keyword>
<dbReference type="KEGG" id="adu:110278113"/>
<name>A0A6P5N3L2_ARADU</name>
<proteinExistence type="predicted"/>
<sequence>MAAAGAGFTEPHNADWLATVSLGNLANNNNDDQNSALQALWAPFLLLHLGGPDTITAFSLEDNSLWLRHLLGLIVQYAERTWVLRSASPVQFEDSLLESPTLQPQDLQHVPHDDELEFIHRGYSLFNIVKRLYANLSLRFAEGQRSYSIMVMKNKRVNDEQQSNYAFKLVEVQLGLLYDVLYTKAPIIYSIPGCIFRVISFSSISSALIGFVMFVNSANYSRVDYYITIVLFAGAILLELYAFFCLICSDWTIRTKNCKSFTKWALSHGKKRWSGHMAQHNLLSFCMNKRVPICIGYDFLFRTYFKLELFFERTTKVVDNDLKMLIFQHLLEKHTAYNDKRFEQKFLLELLSHRGGYALKKKSSCFDEIGWSLETEFDHSLLIWHVATDIYYYSEPAPEEDDNKEPKVSKMLSDYMLYILLVHPFLLPKCVDRIKYVRDTFREAIRILHRSQFPVEDGKDASTALIHMYWESLQPLEKHGKERSSKSLLLSGCHLALQFKNVGCSWDTICQIDGQDQNDEDEDGGNTIKIEYEEKKGNKSIIFICSVFV</sequence>
<accession>A0A6P5N3L2</accession>
<evidence type="ECO:0000313" key="4">
    <source>
        <dbReference type="RefSeq" id="XP_020991927.1"/>
    </source>
</evidence>
<keyword evidence="1" id="KW-0812">Transmembrane</keyword>
<dbReference type="GeneID" id="110278113"/>
<organism evidence="3 4">
    <name type="scientific">Arachis duranensis</name>
    <name type="common">Wild peanut</name>
    <dbReference type="NCBI Taxonomy" id="130453"/>
    <lineage>
        <taxon>Eukaryota</taxon>
        <taxon>Viridiplantae</taxon>
        <taxon>Streptophyta</taxon>
        <taxon>Embryophyta</taxon>
        <taxon>Tracheophyta</taxon>
        <taxon>Spermatophyta</taxon>
        <taxon>Magnoliopsida</taxon>
        <taxon>eudicotyledons</taxon>
        <taxon>Gunneridae</taxon>
        <taxon>Pentapetalae</taxon>
        <taxon>rosids</taxon>
        <taxon>fabids</taxon>
        <taxon>Fabales</taxon>
        <taxon>Fabaceae</taxon>
        <taxon>Papilionoideae</taxon>
        <taxon>50 kb inversion clade</taxon>
        <taxon>dalbergioids sensu lato</taxon>
        <taxon>Dalbergieae</taxon>
        <taxon>Pterocarpus clade</taxon>
        <taxon>Arachis</taxon>
    </lineage>
</organism>
<feature type="transmembrane region" description="Helical" evidence="1">
    <location>
        <begin position="194"/>
        <end position="214"/>
    </location>
</feature>
<gene>
    <name evidence="4" type="primary">LOC110278113</name>
</gene>
<evidence type="ECO:0000259" key="2">
    <source>
        <dbReference type="Pfam" id="PF13968"/>
    </source>
</evidence>
<protein>
    <submittedName>
        <fullName evidence="4">Uncharacterized protein LOC110278113</fullName>
    </submittedName>
</protein>
<reference evidence="4" key="2">
    <citation type="submission" date="2025-08" db="UniProtKB">
        <authorList>
            <consortium name="RefSeq"/>
        </authorList>
    </citation>
    <scope>IDENTIFICATION</scope>
    <source>
        <tissue evidence="4">Whole plant</tissue>
    </source>
</reference>
<keyword evidence="1" id="KW-1133">Transmembrane helix</keyword>
<reference evidence="3" key="1">
    <citation type="journal article" date="2016" name="Nat. Genet.">
        <title>The genome sequences of Arachis duranensis and Arachis ipaensis, the diploid ancestors of cultivated peanut.</title>
        <authorList>
            <person name="Bertioli D.J."/>
            <person name="Cannon S.B."/>
            <person name="Froenicke L."/>
            <person name="Huang G."/>
            <person name="Farmer A.D."/>
            <person name="Cannon E.K."/>
            <person name="Liu X."/>
            <person name="Gao D."/>
            <person name="Clevenger J."/>
            <person name="Dash S."/>
            <person name="Ren L."/>
            <person name="Moretzsohn M.C."/>
            <person name="Shirasawa K."/>
            <person name="Huang W."/>
            <person name="Vidigal B."/>
            <person name="Abernathy B."/>
            <person name="Chu Y."/>
            <person name="Niederhuth C.E."/>
            <person name="Umale P."/>
            <person name="Araujo A.C."/>
            <person name="Kozik A."/>
            <person name="Kim K.D."/>
            <person name="Burow M.D."/>
            <person name="Varshney R.K."/>
            <person name="Wang X."/>
            <person name="Zhang X."/>
            <person name="Barkley N."/>
            <person name="Guimaraes P.M."/>
            <person name="Isobe S."/>
            <person name="Guo B."/>
            <person name="Liao B."/>
            <person name="Stalker H.T."/>
            <person name="Schmitz R.J."/>
            <person name="Scheffler B.E."/>
            <person name="Leal-Bertioli S.C."/>
            <person name="Xun X."/>
            <person name="Jackson S.A."/>
            <person name="Michelmore R."/>
            <person name="Ozias-Akins P."/>
        </authorList>
    </citation>
    <scope>NUCLEOTIDE SEQUENCE [LARGE SCALE GENOMIC DNA]</scope>
    <source>
        <strain evidence="3">cv. V14167</strain>
    </source>
</reference>